<dbReference type="EMBL" id="QRDW01000003">
    <property type="protein sequence ID" value="RED51294.1"/>
    <property type="molecule type" value="Genomic_DNA"/>
</dbReference>
<keyword evidence="3" id="KW-1185">Reference proteome</keyword>
<sequence>MRQFLFGVIILLAGMPAAKAVDWDYRTDPYRKELRQCLGRDGQGDCDMVIRRVYPQYCMETGYAAAECAAAFPKDERRQWRLHEYEATYLDRLGDFYLSRDDPYWALWTWRVAVRHLRDDQIVPEIILKMVAVFQQEMHDRPLTWTENAKLLYMYYSFRELTPSGPEGDAILEMVIGRLLAVDEIRLAEQLSNDRNNFRVVGVEKARAGRDLALMLLLDRRPEQALQALGQTSFPELAPDLLQDRLWVKAKAHFDKGDYGKASLTIAGIEGKAFDSLRLEIALKQKDLTGLARQLGVMLEPVLEEGDLDAIQRDLVLGWMAALKILGDEDGIQLLDQRFRDRMTGKDLSRDYECLVTAGAESRCDAPEKHLEVLSLLPGSDLTLKRHLFGMNARYLKAENQTK</sequence>
<dbReference type="Proteomes" id="UP000256845">
    <property type="component" value="Unassembled WGS sequence"/>
</dbReference>
<dbReference type="OrthoDB" id="7431909at2"/>
<reference evidence="2 3" key="1">
    <citation type="submission" date="2018-07" db="EMBL/GenBank/DDBJ databases">
        <title>Genomic Encyclopedia of Type Strains, Phase III (KMG-III): the genomes of soil and plant-associated and newly described type strains.</title>
        <authorList>
            <person name="Whitman W."/>
        </authorList>
    </citation>
    <scope>NUCLEOTIDE SEQUENCE [LARGE SCALE GENOMIC DNA]</scope>
    <source>
        <strain evidence="2 3">CECT 8488</strain>
    </source>
</reference>
<keyword evidence="1" id="KW-0732">Signal</keyword>
<gene>
    <name evidence="2" type="ORF">DFP90_10394</name>
</gene>
<organism evidence="2 3">
    <name type="scientific">Aestuariispira insulae</name>
    <dbReference type="NCBI Taxonomy" id="1461337"/>
    <lineage>
        <taxon>Bacteria</taxon>
        <taxon>Pseudomonadati</taxon>
        <taxon>Pseudomonadota</taxon>
        <taxon>Alphaproteobacteria</taxon>
        <taxon>Rhodospirillales</taxon>
        <taxon>Kiloniellaceae</taxon>
        <taxon>Aestuariispira</taxon>
    </lineage>
</organism>
<accession>A0A3D9HP67</accession>
<feature type="signal peptide" evidence="1">
    <location>
        <begin position="1"/>
        <end position="20"/>
    </location>
</feature>
<name>A0A3D9HP67_9PROT</name>
<feature type="chain" id="PRO_5017729968" description="Tetratricopeptide repeat protein" evidence="1">
    <location>
        <begin position="21"/>
        <end position="403"/>
    </location>
</feature>
<dbReference type="RefSeq" id="WP_115936197.1">
    <property type="nucleotide sequence ID" value="NZ_QRDW01000003.1"/>
</dbReference>
<comment type="caution">
    <text evidence="2">The sequence shown here is derived from an EMBL/GenBank/DDBJ whole genome shotgun (WGS) entry which is preliminary data.</text>
</comment>
<dbReference type="AlphaFoldDB" id="A0A3D9HP67"/>
<protein>
    <recommendedName>
        <fullName evidence="4">Tetratricopeptide repeat protein</fullName>
    </recommendedName>
</protein>
<evidence type="ECO:0000256" key="1">
    <source>
        <dbReference type="SAM" id="SignalP"/>
    </source>
</evidence>
<proteinExistence type="predicted"/>
<evidence type="ECO:0000313" key="3">
    <source>
        <dbReference type="Proteomes" id="UP000256845"/>
    </source>
</evidence>
<evidence type="ECO:0008006" key="4">
    <source>
        <dbReference type="Google" id="ProtNLM"/>
    </source>
</evidence>
<evidence type="ECO:0000313" key="2">
    <source>
        <dbReference type="EMBL" id="RED51294.1"/>
    </source>
</evidence>